<dbReference type="InterPro" id="IPR053137">
    <property type="entry name" value="NLR-like"/>
</dbReference>
<dbReference type="AlphaFoldDB" id="A0A8H7AL30"/>
<reference evidence="2" key="1">
    <citation type="submission" date="2020-02" db="EMBL/GenBank/DDBJ databases">
        <authorList>
            <person name="Palmer J.M."/>
        </authorList>
    </citation>
    <scope>NUCLEOTIDE SEQUENCE</scope>
    <source>
        <strain evidence="2">EPUS1.4</strain>
        <tissue evidence="2">Thallus</tissue>
    </source>
</reference>
<evidence type="ECO:0000313" key="2">
    <source>
        <dbReference type="EMBL" id="KAF7507080.1"/>
    </source>
</evidence>
<dbReference type="SMART" id="SM00028">
    <property type="entry name" value="TPR"/>
    <property type="match status" value="7"/>
</dbReference>
<organism evidence="2 3">
    <name type="scientific">Endocarpon pusillum</name>
    <dbReference type="NCBI Taxonomy" id="364733"/>
    <lineage>
        <taxon>Eukaryota</taxon>
        <taxon>Fungi</taxon>
        <taxon>Dikarya</taxon>
        <taxon>Ascomycota</taxon>
        <taxon>Pezizomycotina</taxon>
        <taxon>Eurotiomycetes</taxon>
        <taxon>Chaetothyriomycetidae</taxon>
        <taxon>Verrucariales</taxon>
        <taxon>Verrucariaceae</taxon>
        <taxon>Endocarpon</taxon>
    </lineage>
</organism>
<protein>
    <recommendedName>
        <fullName evidence="1">Nucleoside phosphorylase domain-containing protein</fullName>
    </recommendedName>
</protein>
<comment type="caution">
    <text evidence="2">The sequence shown here is derived from an EMBL/GenBank/DDBJ whole genome shotgun (WGS) entry which is preliminary data.</text>
</comment>
<dbReference type="InterPro" id="IPR027417">
    <property type="entry name" value="P-loop_NTPase"/>
</dbReference>
<dbReference type="Gene3D" id="1.25.40.10">
    <property type="entry name" value="Tetratricopeptide repeat domain"/>
    <property type="match status" value="2"/>
</dbReference>
<dbReference type="Pfam" id="PF01048">
    <property type="entry name" value="PNP_UDP_1"/>
    <property type="match status" value="1"/>
</dbReference>
<dbReference type="PANTHER" id="PTHR46082:SF11">
    <property type="entry name" value="AAA+ ATPASE DOMAIN-CONTAINING PROTEIN-RELATED"/>
    <property type="match status" value="1"/>
</dbReference>
<feature type="domain" description="Nucleoside phosphorylase" evidence="1">
    <location>
        <begin position="15"/>
        <end position="300"/>
    </location>
</feature>
<evidence type="ECO:0000259" key="1">
    <source>
        <dbReference type="Pfam" id="PF01048"/>
    </source>
</evidence>
<dbReference type="Gene3D" id="3.40.50.1580">
    <property type="entry name" value="Nucleoside phosphorylase domain"/>
    <property type="match status" value="1"/>
</dbReference>
<dbReference type="SUPFAM" id="SSF53167">
    <property type="entry name" value="Purine and uridine phosphorylases"/>
    <property type="match status" value="1"/>
</dbReference>
<dbReference type="InterPro" id="IPR035994">
    <property type="entry name" value="Nucleoside_phosphorylase_sf"/>
</dbReference>
<gene>
    <name evidence="2" type="ORF">GJ744_010893</name>
</gene>
<dbReference type="InterPro" id="IPR000845">
    <property type="entry name" value="Nucleoside_phosphorylase_d"/>
</dbReference>
<evidence type="ECO:0000313" key="3">
    <source>
        <dbReference type="Proteomes" id="UP000606974"/>
    </source>
</evidence>
<name>A0A8H7AL30_9EURO</name>
<proteinExistence type="predicted"/>
<dbReference type="OrthoDB" id="5086500at2759"/>
<accession>A0A8H7AL30</accession>
<dbReference type="InterPro" id="IPR011990">
    <property type="entry name" value="TPR-like_helical_dom_sf"/>
</dbReference>
<dbReference type="PANTHER" id="PTHR46082">
    <property type="entry name" value="ATP/GTP-BINDING PROTEIN-RELATED"/>
    <property type="match status" value="1"/>
</dbReference>
<dbReference type="SUPFAM" id="SSF52540">
    <property type="entry name" value="P-loop containing nucleoside triphosphate hydrolases"/>
    <property type="match status" value="1"/>
</dbReference>
<dbReference type="SUPFAM" id="SSF48452">
    <property type="entry name" value="TPR-like"/>
    <property type="match status" value="3"/>
</dbReference>
<dbReference type="EMBL" id="JAACFV010000074">
    <property type="protein sequence ID" value="KAF7507080.1"/>
    <property type="molecule type" value="Genomic_DNA"/>
</dbReference>
<sequence length="1178" mass="132245">MAHTPQRQLAHADYTVACICPMGVELAPVEGMLDEIHQSLPTGRDQNAYTLGKIGGHNIVVAVLPEIGNNAAATVATQLLNDFPSIRFGLLVGIGGGVPGAEDDIRLGDVVVSQPTDTFGGVVQYDLGKRLADGSFKRTGQLKKPPSVLSANVQKLQAQNFREGSRMSQYLLEMIQRYPRMQSLYSFPAADHDQLFVASYTHQSGMTCDNCDQQQTTTRSTRSDHAPRIHYGTIGSANVVVKDSAVRDELRRDMNILCVEMEAAGLMDSFPCLVIRGICDYADSHKNKRWQSYAAATAAAYTKELLTIIPASQVAQTLNAVNNTASHKVTATQKSLSMAKAWPDATADTDQRLTNPWMVPRAVSALYTGRGELGERLSQVLSFNPSTPPTQQRIFVIVGIGGVGKSEVCLKFAEDHKEEYWGVLWLDATSIATAEQGYTDIGRRCGIAERSVDDVKSWLACTDQRWLLIIDNADDREIDYSKYIPSGKRGDILFTTRNPECVTYNTIGSETLGDLEPKLARKLLLQATDIGESRWKEKEEAAAAVVDILGSHTLAVIQAGAFVRQKLCTLEQYPNIFQQQKEQLLKYHSKQHVSRYGNVYSTFEVSAEHLQNSKSPENLDALNLLHILAFMHNSGILETMFQRASEYASELKDRGTSNNEDISSLSMRHVARLPEYAQHGWSSLQDHLRWRKACAILESLSLITLYNNDDFVTISAHSLIHAWAKQRQDYQSQCRAWQSAAMILALSCKGWYRFHPFFVFLQPHVASCVSHEIEHYTQNMSDMETAQTFFQLAYVLLAMKDKTSSDLLLQRVRSRLHDEYRAGQKIALQVKMFSGLVSMLQEEYREAVELLKNVVKIQEKLAEDDSDRLASQHELARAYRANGQVNEAIELLEHVVKVKEKLTEDHPDRLASQHVLADAYRANGQLNEAIELLEHVVKVDEKLTEDHPDRLVSQHVLADAYRANGQINEAIDLLEHVVKVQEKLAEDHPDLLTAQHELTRAYQANGQVNEAIELLEHVVKVREKLAEDHPDRLASQHELARAYRANGQVNEAIELLEHVVKVREKLAEDDPDRLASQHELARAYRANGQVNEAIELLEHIVKVDEKLAEDDPERLASQRALARAYQANRQVNEAIELLEPKSMSLRLKKSWQKIIPTSLLRSMRSPVLTKQTNKSTRP</sequence>
<dbReference type="Pfam" id="PF13424">
    <property type="entry name" value="TPR_12"/>
    <property type="match status" value="4"/>
</dbReference>
<dbReference type="GO" id="GO:0003824">
    <property type="term" value="F:catalytic activity"/>
    <property type="evidence" value="ECO:0007669"/>
    <property type="project" value="InterPro"/>
</dbReference>
<dbReference type="InterPro" id="IPR019734">
    <property type="entry name" value="TPR_rpt"/>
</dbReference>
<dbReference type="Gene3D" id="3.40.50.300">
    <property type="entry name" value="P-loop containing nucleotide triphosphate hydrolases"/>
    <property type="match status" value="1"/>
</dbReference>
<keyword evidence="3" id="KW-1185">Reference proteome</keyword>
<dbReference type="Proteomes" id="UP000606974">
    <property type="component" value="Unassembled WGS sequence"/>
</dbReference>
<dbReference type="GO" id="GO:0009116">
    <property type="term" value="P:nucleoside metabolic process"/>
    <property type="evidence" value="ECO:0007669"/>
    <property type="project" value="InterPro"/>
</dbReference>